<dbReference type="SUPFAM" id="SSF51419">
    <property type="entry name" value="PLP-binding barrel"/>
    <property type="match status" value="1"/>
</dbReference>
<reference evidence="9 10" key="1">
    <citation type="submission" date="2015-07" db="EMBL/GenBank/DDBJ databases">
        <title>The genome of Eufriesea mexicana.</title>
        <authorList>
            <person name="Pan H."/>
            <person name="Kapheim K."/>
        </authorList>
    </citation>
    <scope>NUCLEOTIDE SEQUENCE [LARGE SCALE GENOMIC DNA]</scope>
    <source>
        <strain evidence="9">0111107269</strain>
        <tissue evidence="9">Whole body</tissue>
    </source>
</reference>
<dbReference type="Proteomes" id="UP000250275">
    <property type="component" value="Unassembled WGS sequence"/>
</dbReference>
<evidence type="ECO:0000256" key="1">
    <source>
        <dbReference type="ARBA" id="ARBA00001933"/>
    </source>
</evidence>
<accession>A0A310SFB8</accession>
<keyword evidence="3 7" id="KW-0663">Pyridoxal phosphate</keyword>
<comment type="cofactor">
    <cofactor evidence="1 7">
        <name>pyridoxal 5'-phosphate</name>
        <dbReference type="ChEBI" id="CHEBI:597326"/>
    </cofactor>
</comment>
<dbReference type="GO" id="GO:0033387">
    <property type="term" value="P:putrescine biosynthetic process from arginine, via ornithine"/>
    <property type="evidence" value="ECO:0007669"/>
    <property type="project" value="TreeGrafter"/>
</dbReference>
<protein>
    <submittedName>
        <fullName evidence="9">Ornithine decarboxylase</fullName>
    </submittedName>
</protein>
<dbReference type="OrthoDB" id="5034579at2759"/>
<organism evidence="9 10">
    <name type="scientific">Eufriesea mexicana</name>
    <dbReference type="NCBI Taxonomy" id="516756"/>
    <lineage>
        <taxon>Eukaryota</taxon>
        <taxon>Metazoa</taxon>
        <taxon>Ecdysozoa</taxon>
        <taxon>Arthropoda</taxon>
        <taxon>Hexapoda</taxon>
        <taxon>Insecta</taxon>
        <taxon>Pterygota</taxon>
        <taxon>Neoptera</taxon>
        <taxon>Endopterygota</taxon>
        <taxon>Hymenoptera</taxon>
        <taxon>Apocrita</taxon>
        <taxon>Aculeata</taxon>
        <taxon>Apoidea</taxon>
        <taxon>Anthophila</taxon>
        <taxon>Apidae</taxon>
        <taxon>Eufriesea</taxon>
    </lineage>
</organism>
<dbReference type="InterPro" id="IPR022644">
    <property type="entry name" value="De-COase2_N"/>
</dbReference>
<dbReference type="AlphaFoldDB" id="A0A310SFB8"/>
<keyword evidence="10" id="KW-1185">Reference proteome</keyword>
<dbReference type="InterPro" id="IPR009006">
    <property type="entry name" value="Ala_racemase/Decarboxylase_C"/>
</dbReference>
<keyword evidence="5" id="KW-0456">Lyase</keyword>
<dbReference type="Gene3D" id="2.40.37.10">
    <property type="entry name" value="Lyase, Ornithine Decarboxylase, Chain A, domain 1"/>
    <property type="match status" value="1"/>
</dbReference>
<gene>
    <name evidence="9" type="ORF">WN48_09447</name>
</gene>
<dbReference type="EMBL" id="KQ766333">
    <property type="protein sequence ID" value="OAD53706.1"/>
    <property type="molecule type" value="Genomic_DNA"/>
</dbReference>
<dbReference type="PRINTS" id="PR01182">
    <property type="entry name" value="ORNDCRBXLASE"/>
</dbReference>
<dbReference type="PANTHER" id="PTHR11482:SF6">
    <property type="entry name" value="ORNITHINE DECARBOXYLASE 1-RELATED"/>
    <property type="match status" value="1"/>
</dbReference>
<sequence length="424" mass="47979">MSHLSFNEVKLFEDTDKDTDIIRSIIKMEHELTEEPFCILDIADVIHKHQNWIAKMPRVVPYYAVKCNPDPVLIKILAAMNVSFDCASEQEIRIVMAQGVPANRIIFANPTKWATHIRFAKTMNVEKMTVDSIMEILKIKEIFPEAKIVIRIRCDSQNCKVSLGTKFGCEEEEAVRLMHFIKNVGLTLWGFSFHVGSPCNELNAYVRGIMMCKRLIAIAREIGCEDAQLIDIGGGFPGNRGYCIDKLAGLINDAIQDIDSSITIISEPGQYYVTSAYSLVSLVHTKKVVLRNEEMIRMYYMNCGVYNCFIEELLDIKARLPVPLDTPESDEKFVSFVWGPTCDSLDCILKDVLLPEFHRGDWLIWRDVGSYSISLSSPFNGFSAPKVHAFVRISQWKKFIAGISIAQESISQNNGVENAVMKTK</sequence>
<evidence type="ECO:0000259" key="8">
    <source>
        <dbReference type="Pfam" id="PF02784"/>
    </source>
</evidence>
<evidence type="ECO:0000256" key="2">
    <source>
        <dbReference type="ARBA" id="ARBA00008872"/>
    </source>
</evidence>
<dbReference type="InterPro" id="IPR002433">
    <property type="entry name" value="Orn_de-COase"/>
</dbReference>
<dbReference type="CDD" id="cd00622">
    <property type="entry name" value="PLPDE_III_ODC"/>
    <property type="match status" value="1"/>
</dbReference>
<keyword evidence="4" id="KW-0620">Polyamine biosynthesis</keyword>
<dbReference type="PRINTS" id="PR01179">
    <property type="entry name" value="ODADCRBXLASE"/>
</dbReference>
<dbReference type="InterPro" id="IPR000183">
    <property type="entry name" value="Orn/DAP/Arg_de-COase"/>
</dbReference>
<dbReference type="GO" id="GO:0004586">
    <property type="term" value="F:ornithine decarboxylase activity"/>
    <property type="evidence" value="ECO:0007669"/>
    <property type="project" value="TreeGrafter"/>
</dbReference>
<feature type="domain" description="Orn/DAP/Arg decarboxylase 2 N-terminal" evidence="8">
    <location>
        <begin position="43"/>
        <end position="273"/>
    </location>
</feature>
<name>A0A310SFB8_9HYME</name>
<dbReference type="GO" id="GO:0005737">
    <property type="term" value="C:cytoplasm"/>
    <property type="evidence" value="ECO:0007669"/>
    <property type="project" value="TreeGrafter"/>
</dbReference>
<evidence type="ECO:0000256" key="3">
    <source>
        <dbReference type="ARBA" id="ARBA00022898"/>
    </source>
</evidence>
<comment type="similarity">
    <text evidence="2">Belongs to the Orn/Lys/Arg decarboxylase class-II family.</text>
</comment>
<dbReference type="InterPro" id="IPR029066">
    <property type="entry name" value="PLP-binding_barrel"/>
</dbReference>
<comment type="function">
    <text evidence="6">Catalyzes the first and rate-limiting step of polyamine biosynthesis that converts ornithine into putrescine, which is the precursor for the polyamines, spermidine and spermine. Polyamines are essential for cell proliferation and are implicated in cellular processes, ranging from DNA replication to apoptosis.</text>
</comment>
<evidence type="ECO:0000256" key="7">
    <source>
        <dbReference type="PIRSR" id="PIRSR600183-50"/>
    </source>
</evidence>
<evidence type="ECO:0000313" key="10">
    <source>
        <dbReference type="Proteomes" id="UP000250275"/>
    </source>
</evidence>
<evidence type="ECO:0000256" key="5">
    <source>
        <dbReference type="ARBA" id="ARBA00023239"/>
    </source>
</evidence>
<dbReference type="Gene3D" id="3.20.20.10">
    <property type="entry name" value="Alanine racemase"/>
    <property type="match status" value="1"/>
</dbReference>
<evidence type="ECO:0000256" key="4">
    <source>
        <dbReference type="ARBA" id="ARBA00023115"/>
    </source>
</evidence>
<evidence type="ECO:0000256" key="6">
    <source>
        <dbReference type="ARBA" id="ARBA00037173"/>
    </source>
</evidence>
<feature type="modified residue" description="N6-(pyridoxal phosphate)lysine" evidence="7">
    <location>
        <position position="66"/>
    </location>
</feature>
<dbReference type="FunFam" id="3.20.20.10:FF:000005">
    <property type="entry name" value="Ornithine decarboxylase"/>
    <property type="match status" value="1"/>
</dbReference>
<dbReference type="Pfam" id="PF02784">
    <property type="entry name" value="Orn_Arg_deC_N"/>
    <property type="match status" value="1"/>
</dbReference>
<dbReference type="SUPFAM" id="SSF50621">
    <property type="entry name" value="Alanine racemase C-terminal domain-like"/>
    <property type="match status" value="1"/>
</dbReference>
<feature type="active site" description="Proton donor" evidence="7">
    <location>
        <position position="342"/>
    </location>
</feature>
<evidence type="ECO:0000313" key="9">
    <source>
        <dbReference type="EMBL" id="OAD53706.1"/>
    </source>
</evidence>
<proteinExistence type="inferred from homology"/>
<dbReference type="PANTHER" id="PTHR11482">
    <property type="entry name" value="ARGININE/DIAMINOPIMELATE/ORNITHINE DECARBOXYLASE"/>
    <property type="match status" value="1"/>
</dbReference>